<evidence type="ECO:0000256" key="2">
    <source>
        <dbReference type="ARBA" id="ARBA00022448"/>
    </source>
</evidence>
<protein>
    <submittedName>
        <fullName evidence="6">ATP-binding cassette domain-containing protein</fullName>
    </submittedName>
</protein>
<dbReference type="EMBL" id="JALIEA010000016">
    <property type="protein sequence ID" value="MCJ7858990.1"/>
    <property type="molecule type" value="Genomic_DNA"/>
</dbReference>
<evidence type="ECO:0000313" key="7">
    <source>
        <dbReference type="Proteomes" id="UP001139207"/>
    </source>
</evidence>
<reference evidence="6" key="1">
    <citation type="submission" date="2022-04" db="EMBL/GenBank/DDBJ databases">
        <title>Corynebacterium kalidii LD5P10.</title>
        <authorList>
            <person name="Sun J.Q."/>
        </authorList>
    </citation>
    <scope>NUCLEOTIDE SEQUENCE</scope>
    <source>
        <strain evidence="6">LD5P10</strain>
    </source>
</reference>
<organism evidence="6 7">
    <name type="scientific">Corynebacterium kalidii</name>
    <dbReference type="NCBI Taxonomy" id="2931982"/>
    <lineage>
        <taxon>Bacteria</taxon>
        <taxon>Bacillati</taxon>
        <taxon>Actinomycetota</taxon>
        <taxon>Actinomycetes</taxon>
        <taxon>Mycobacteriales</taxon>
        <taxon>Corynebacteriaceae</taxon>
        <taxon>Corynebacterium</taxon>
    </lineage>
</organism>
<dbReference type="InterPro" id="IPR050095">
    <property type="entry name" value="ECF_ABC_transporter_ATP-bd"/>
</dbReference>
<evidence type="ECO:0000256" key="1">
    <source>
        <dbReference type="ARBA" id="ARBA00005417"/>
    </source>
</evidence>
<comment type="caution">
    <text evidence="6">The sequence shown here is derived from an EMBL/GenBank/DDBJ whole genome shotgun (WGS) entry which is preliminary data.</text>
</comment>
<keyword evidence="7" id="KW-1185">Reference proteome</keyword>
<dbReference type="AlphaFoldDB" id="A0A9X2B2P4"/>
<sequence>MIDRFIWAASGAGLSERAWADAEATGAAWVGNDAAAHVSLLRSTVREELAFGMEQQGVAAGVMSAAIDAALDTWGLRHIADREPSQLSTGQTRRLAIAAALLRDPGALVLDCPADGLDTAAVETLRGALADFDGQVTVYDRVRTVLADDAAQELHLDGAEGPAPDPVPDPAPVVAPAAVPDEPSEPGEPVLLAEGAVVRRGSFTLGPVDLRADGGQVTHLAGPNGSGKTTLMLAVLGLLPHEGTLVAPVAGWAPTGMDAAFSRRTALAELAVGTDAAHAEVALRWVGLERWRDTHPLDVPSSPRRMLAVAAALVRGPGLLILDEPTVGLDAEGYAWLTRVMRGYAAGGYHAELTAAGVQPVWSGGEPAVLWSCHNAAFAEAVSDRFLAMP</sequence>
<dbReference type="RefSeq" id="WP_244804725.1">
    <property type="nucleotide sequence ID" value="NZ_JALIEA010000016.1"/>
</dbReference>
<name>A0A9X2B2P4_9CORY</name>
<dbReference type="GO" id="GO:0005524">
    <property type="term" value="F:ATP binding"/>
    <property type="evidence" value="ECO:0007669"/>
    <property type="project" value="UniProtKB-KW"/>
</dbReference>
<dbReference type="GO" id="GO:0043190">
    <property type="term" value="C:ATP-binding cassette (ABC) transporter complex"/>
    <property type="evidence" value="ECO:0007669"/>
    <property type="project" value="TreeGrafter"/>
</dbReference>
<dbReference type="InterPro" id="IPR003439">
    <property type="entry name" value="ABC_transporter-like_ATP-bd"/>
</dbReference>
<gene>
    <name evidence="6" type="ORF">MUN33_09750</name>
</gene>
<comment type="similarity">
    <text evidence="1">Belongs to the ABC transporter superfamily.</text>
</comment>
<dbReference type="GO" id="GO:0042626">
    <property type="term" value="F:ATPase-coupled transmembrane transporter activity"/>
    <property type="evidence" value="ECO:0007669"/>
    <property type="project" value="TreeGrafter"/>
</dbReference>
<dbReference type="PROSITE" id="PS50893">
    <property type="entry name" value="ABC_TRANSPORTER_2"/>
    <property type="match status" value="1"/>
</dbReference>
<evidence type="ECO:0000256" key="4">
    <source>
        <dbReference type="ARBA" id="ARBA00022840"/>
    </source>
</evidence>
<dbReference type="SUPFAM" id="SSF52540">
    <property type="entry name" value="P-loop containing nucleoside triphosphate hydrolases"/>
    <property type="match status" value="2"/>
</dbReference>
<proteinExistence type="inferred from homology"/>
<evidence type="ECO:0000259" key="5">
    <source>
        <dbReference type="PROSITE" id="PS50893"/>
    </source>
</evidence>
<evidence type="ECO:0000313" key="6">
    <source>
        <dbReference type="EMBL" id="MCJ7858990.1"/>
    </source>
</evidence>
<accession>A0A9X2B2P4</accession>
<dbReference type="InterPro" id="IPR027417">
    <property type="entry name" value="P-loop_NTPase"/>
</dbReference>
<dbReference type="Gene3D" id="3.40.50.300">
    <property type="entry name" value="P-loop containing nucleotide triphosphate hydrolases"/>
    <property type="match status" value="2"/>
</dbReference>
<keyword evidence="2" id="KW-0813">Transport</keyword>
<dbReference type="Pfam" id="PF00005">
    <property type="entry name" value="ABC_tran"/>
    <property type="match status" value="2"/>
</dbReference>
<feature type="domain" description="ABC transporter" evidence="5">
    <location>
        <begin position="190"/>
        <end position="383"/>
    </location>
</feature>
<dbReference type="InterPro" id="IPR003593">
    <property type="entry name" value="AAA+_ATPase"/>
</dbReference>
<keyword evidence="4 6" id="KW-0067">ATP-binding</keyword>
<dbReference type="GO" id="GO:0016887">
    <property type="term" value="F:ATP hydrolysis activity"/>
    <property type="evidence" value="ECO:0007669"/>
    <property type="project" value="InterPro"/>
</dbReference>
<evidence type="ECO:0000256" key="3">
    <source>
        <dbReference type="ARBA" id="ARBA00022741"/>
    </source>
</evidence>
<dbReference type="SMART" id="SM00382">
    <property type="entry name" value="AAA"/>
    <property type="match status" value="1"/>
</dbReference>
<dbReference type="Proteomes" id="UP001139207">
    <property type="component" value="Unassembled WGS sequence"/>
</dbReference>
<dbReference type="PANTHER" id="PTHR43553">
    <property type="entry name" value="HEAVY METAL TRANSPORTER"/>
    <property type="match status" value="1"/>
</dbReference>
<keyword evidence="3" id="KW-0547">Nucleotide-binding</keyword>